<organism evidence="2 3">
    <name type="scientific">Mesomycoplasma neurolyticum</name>
    <dbReference type="NCBI Taxonomy" id="2120"/>
    <lineage>
        <taxon>Bacteria</taxon>
        <taxon>Bacillati</taxon>
        <taxon>Mycoplasmatota</taxon>
        <taxon>Mycoplasmoidales</taxon>
        <taxon>Metamycoplasmataceae</taxon>
        <taxon>Mesomycoplasma</taxon>
    </lineage>
</organism>
<dbReference type="EC" id="3.1.3.16" evidence="2"/>
<dbReference type="PROSITE" id="PS51746">
    <property type="entry name" value="PPM_2"/>
    <property type="match status" value="1"/>
</dbReference>
<dbReference type="AlphaFoldDB" id="A0A449A5M0"/>
<dbReference type="PANTHER" id="PTHR13832">
    <property type="entry name" value="PROTEIN PHOSPHATASE 2C"/>
    <property type="match status" value="1"/>
</dbReference>
<keyword evidence="2" id="KW-0378">Hydrolase</keyword>
<proteinExistence type="predicted"/>
<dbReference type="GO" id="GO:0004722">
    <property type="term" value="F:protein serine/threonine phosphatase activity"/>
    <property type="evidence" value="ECO:0007669"/>
    <property type="project" value="UniProtKB-EC"/>
</dbReference>
<accession>A0A449A5M0</accession>
<dbReference type="EMBL" id="LR214951">
    <property type="protein sequence ID" value="VEU59524.1"/>
    <property type="molecule type" value="Genomic_DNA"/>
</dbReference>
<dbReference type="InterPro" id="IPR036457">
    <property type="entry name" value="PPM-type-like_dom_sf"/>
</dbReference>
<dbReference type="Gene3D" id="3.60.40.10">
    <property type="entry name" value="PPM-type phosphatase domain"/>
    <property type="match status" value="1"/>
</dbReference>
<dbReference type="CDD" id="cd00143">
    <property type="entry name" value="PP2Cc"/>
    <property type="match status" value="1"/>
</dbReference>
<dbReference type="PANTHER" id="PTHR13832:SF860">
    <property type="entry name" value="PROTEIN PHOSPHATASE PHPP"/>
    <property type="match status" value="1"/>
</dbReference>
<evidence type="ECO:0000313" key="2">
    <source>
        <dbReference type="EMBL" id="VEU59524.1"/>
    </source>
</evidence>
<dbReference type="SUPFAM" id="SSF81606">
    <property type="entry name" value="PP2C-like"/>
    <property type="match status" value="1"/>
</dbReference>
<dbReference type="Proteomes" id="UP000289440">
    <property type="component" value="Chromosome"/>
</dbReference>
<name>A0A449A5M0_9BACT</name>
<dbReference type="RefSeq" id="WP_129719909.1">
    <property type="nucleotide sequence ID" value="NZ_LR214951.1"/>
</dbReference>
<dbReference type="Pfam" id="PF13672">
    <property type="entry name" value="PP2C_2"/>
    <property type="match status" value="1"/>
</dbReference>
<gene>
    <name evidence="2" type="primary">stp</name>
    <name evidence="2" type="ORF">NCTC10166_00502</name>
</gene>
<dbReference type="OrthoDB" id="9801841at2"/>
<dbReference type="KEGG" id="mnu:NCTC10166_00502"/>
<protein>
    <submittedName>
        <fullName evidence="2">Serine/threonine phosphatase stp</fullName>
        <ecNumber evidence="2">3.1.3.16</ecNumber>
    </submittedName>
</protein>
<sequence>MVKYKTISEIGTRKDNQDKVNILESSNNILMILCDGMGGHFGGQIASKITLDEFDKLFKGPLPKAKEDLVLDWFNLGIQKTLVKMTEYAKKNPNYSDMGTTLVAILIYKKEKKAFIANVGDSRAYCVDDTLIQLTKDQNYLNYLIDEKKYSFETAIKVNGWHFLMSSIGPTKQMKLDFLSLNNIDDYKYFVLTSDGVHDFIEYNEFESLLVNSGFSVKKQCEKIIEKSLKNDSNDNLSIALLRL</sequence>
<evidence type="ECO:0000313" key="3">
    <source>
        <dbReference type="Proteomes" id="UP000289440"/>
    </source>
</evidence>
<feature type="domain" description="PPM-type phosphatase" evidence="1">
    <location>
        <begin position="3"/>
        <end position="244"/>
    </location>
</feature>
<reference evidence="2 3" key="1">
    <citation type="submission" date="2019-01" db="EMBL/GenBank/DDBJ databases">
        <authorList>
            <consortium name="Pathogen Informatics"/>
        </authorList>
    </citation>
    <scope>NUCLEOTIDE SEQUENCE [LARGE SCALE GENOMIC DNA]</scope>
    <source>
        <strain evidence="2 3">NCTC10166</strain>
    </source>
</reference>
<dbReference type="SMART" id="SM00331">
    <property type="entry name" value="PP2C_SIG"/>
    <property type="match status" value="1"/>
</dbReference>
<dbReference type="InterPro" id="IPR001932">
    <property type="entry name" value="PPM-type_phosphatase-like_dom"/>
</dbReference>
<keyword evidence="3" id="KW-1185">Reference proteome</keyword>
<dbReference type="InterPro" id="IPR015655">
    <property type="entry name" value="PP2C"/>
</dbReference>
<dbReference type="SMART" id="SM00332">
    <property type="entry name" value="PP2Cc"/>
    <property type="match status" value="1"/>
</dbReference>
<evidence type="ECO:0000259" key="1">
    <source>
        <dbReference type="PROSITE" id="PS51746"/>
    </source>
</evidence>